<comment type="caution">
    <text evidence="1">The sequence shown here is derived from an EMBL/GenBank/DDBJ whole genome shotgun (WGS) entry which is preliminary data.</text>
</comment>
<sequence length="197" mass="22716">MVPFSLERVHYSNYVWPPTFRTVTVPGLVILPDEWEVWDAMGIPVAPPLERILDDIVCYAIEEVSESQRLINQIHNDGNLVQDQEFAVVDEDIEEEDDEDYDETWEEVPNFTLFGDLAIQSQEAHAENADSMPVDDPGKLYLNDLKARKRGGRRHKGHFMKRPMAMSEVIDELQHPELRENALRCLSGHLIEVNMMT</sequence>
<accession>A0ABD1ZGL5</accession>
<dbReference type="AlphaFoldDB" id="A0ABD1ZGL5"/>
<evidence type="ECO:0000313" key="2">
    <source>
        <dbReference type="Proteomes" id="UP001605036"/>
    </source>
</evidence>
<gene>
    <name evidence="1" type="ORF">R1flu_018209</name>
</gene>
<dbReference type="EMBL" id="JBHFFA010000001">
    <property type="protein sequence ID" value="KAL2650081.1"/>
    <property type="molecule type" value="Genomic_DNA"/>
</dbReference>
<reference evidence="1 2" key="1">
    <citation type="submission" date="2024-09" db="EMBL/GenBank/DDBJ databases">
        <title>Chromosome-scale assembly of Riccia fluitans.</title>
        <authorList>
            <person name="Paukszto L."/>
            <person name="Sawicki J."/>
            <person name="Karawczyk K."/>
            <person name="Piernik-Szablinska J."/>
            <person name="Szczecinska M."/>
            <person name="Mazdziarz M."/>
        </authorList>
    </citation>
    <scope>NUCLEOTIDE SEQUENCE [LARGE SCALE GENOMIC DNA]</scope>
    <source>
        <strain evidence="1">Rf_01</strain>
        <tissue evidence="1">Aerial parts of the thallus</tissue>
    </source>
</reference>
<proteinExistence type="predicted"/>
<organism evidence="1 2">
    <name type="scientific">Riccia fluitans</name>
    <dbReference type="NCBI Taxonomy" id="41844"/>
    <lineage>
        <taxon>Eukaryota</taxon>
        <taxon>Viridiplantae</taxon>
        <taxon>Streptophyta</taxon>
        <taxon>Embryophyta</taxon>
        <taxon>Marchantiophyta</taxon>
        <taxon>Marchantiopsida</taxon>
        <taxon>Marchantiidae</taxon>
        <taxon>Marchantiales</taxon>
        <taxon>Ricciaceae</taxon>
        <taxon>Riccia</taxon>
    </lineage>
</organism>
<dbReference type="Proteomes" id="UP001605036">
    <property type="component" value="Unassembled WGS sequence"/>
</dbReference>
<name>A0ABD1ZGL5_9MARC</name>
<protein>
    <submittedName>
        <fullName evidence="1">Uncharacterized protein</fullName>
    </submittedName>
</protein>
<keyword evidence="2" id="KW-1185">Reference proteome</keyword>
<evidence type="ECO:0000313" key="1">
    <source>
        <dbReference type="EMBL" id="KAL2650081.1"/>
    </source>
</evidence>